<name>A0ABX5LRG4_9BACT</name>
<dbReference type="PANTHER" id="PTHR35810">
    <property type="entry name" value="CYTOPLASMIC PROTEIN-RELATED"/>
    <property type="match status" value="1"/>
</dbReference>
<evidence type="ECO:0000313" key="3">
    <source>
        <dbReference type="Proteomes" id="UP000245523"/>
    </source>
</evidence>
<protein>
    <submittedName>
        <fullName evidence="2">Virulence RhuM family protein</fullName>
    </submittedName>
</protein>
<dbReference type="Proteomes" id="UP000245523">
    <property type="component" value="Unassembled WGS sequence"/>
</dbReference>
<accession>A0ABX5LRG4</accession>
<organism evidence="2 3">
    <name type="scientific">Hallerella porci</name>
    <dbReference type="NCBI Taxonomy" id="1945871"/>
    <lineage>
        <taxon>Bacteria</taxon>
        <taxon>Pseudomonadati</taxon>
        <taxon>Fibrobacterota</taxon>
        <taxon>Fibrobacteria</taxon>
        <taxon>Fibrobacterales</taxon>
        <taxon>Fibrobacteraceae</taxon>
        <taxon>Hallerella</taxon>
    </lineage>
</organism>
<dbReference type="RefSeq" id="WP_109587158.1">
    <property type="nucleotide sequence ID" value="NZ_JAXEIU010000031.1"/>
</dbReference>
<dbReference type="InterPro" id="IPR011204">
    <property type="entry name" value="Virulence_RhuM-like"/>
</dbReference>
<dbReference type="PANTHER" id="PTHR35810:SF1">
    <property type="entry name" value="CYTOPLASMIC PROTEIN"/>
    <property type="match status" value="1"/>
</dbReference>
<feature type="domain" description="Bro-N" evidence="1">
    <location>
        <begin position="5"/>
        <end position="116"/>
    </location>
</feature>
<proteinExistence type="predicted"/>
<dbReference type="EMBL" id="QGHD01000002">
    <property type="protein sequence ID" value="PWL03873.1"/>
    <property type="molecule type" value="Genomic_DNA"/>
</dbReference>
<gene>
    <name evidence="2" type="ORF">B0H50_10244</name>
</gene>
<dbReference type="Pfam" id="PF13310">
    <property type="entry name" value="Virulence_RhuM"/>
    <property type="match status" value="1"/>
</dbReference>
<evidence type="ECO:0000259" key="1">
    <source>
        <dbReference type="PROSITE" id="PS51750"/>
    </source>
</evidence>
<dbReference type="InterPro" id="IPR003497">
    <property type="entry name" value="BRO_N_domain"/>
</dbReference>
<sequence>MNSQKSNIAIYKTEDGKIELNVQLENDTVWLTANQMALLFSRDEKTIRKHINNVFAENELDKENNTQNLRVDNIKQAVAFYTLDVIISVGYRVKSQQGVQFRRWATSILKDYLVKGFAVNQNRLDHYNDLKDVVTLMSRTIAHIKTNFQRTNIRDCSLKQNTQNSQMN</sequence>
<reference evidence="2 3" key="1">
    <citation type="submission" date="2018-05" db="EMBL/GenBank/DDBJ databases">
        <title>Animal gut microbial communities from fecal samples from Wisconsin, USA.</title>
        <authorList>
            <person name="Neumann A."/>
        </authorList>
    </citation>
    <scope>NUCLEOTIDE SEQUENCE [LARGE SCALE GENOMIC DNA]</scope>
    <source>
        <strain evidence="2 3">UWS4</strain>
    </source>
</reference>
<dbReference type="PROSITE" id="PS51750">
    <property type="entry name" value="BRO_N"/>
    <property type="match status" value="1"/>
</dbReference>
<keyword evidence="3" id="KW-1185">Reference proteome</keyword>
<evidence type="ECO:0000313" key="2">
    <source>
        <dbReference type="EMBL" id="PWL03873.1"/>
    </source>
</evidence>
<comment type="caution">
    <text evidence="2">The sequence shown here is derived from an EMBL/GenBank/DDBJ whole genome shotgun (WGS) entry which is preliminary data.</text>
</comment>